<dbReference type="RefSeq" id="WP_046711314.1">
    <property type="nucleotide sequence ID" value="NZ_BJXR01000006.1"/>
</dbReference>
<evidence type="ECO:0000256" key="2">
    <source>
        <dbReference type="SAM" id="MobiDB-lite"/>
    </source>
</evidence>
<dbReference type="EMBL" id="FOIB01000001">
    <property type="protein sequence ID" value="SET12793.1"/>
    <property type="molecule type" value="Genomic_DNA"/>
</dbReference>
<proteinExistence type="predicted"/>
<dbReference type="EMBL" id="BJXR01000006">
    <property type="protein sequence ID" value="GEN05274.1"/>
    <property type="molecule type" value="Genomic_DNA"/>
</dbReference>
<evidence type="ECO:0000313" key="5">
    <source>
        <dbReference type="Proteomes" id="UP000183760"/>
    </source>
</evidence>
<evidence type="ECO:0008006" key="7">
    <source>
        <dbReference type="Google" id="ProtNLM"/>
    </source>
</evidence>
<feature type="region of interest" description="Disordered" evidence="2">
    <location>
        <begin position="131"/>
        <end position="151"/>
    </location>
</feature>
<accession>A0A511STK8</accession>
<dbReference type="AlphaFoldDB" id="A0A511STK8"/>
<gene>
    <name evidence="3" type="ORF">MFU01_03110</name>
    <name evidence="4" type="ORF">SAMN05443572_1011182</name>
</gene>
<name>A0A511STK8_MYXFU</name>
<evidence type="ECO:0000256" key="1">
    <source>
        <dbReference type="SAM" id="Coils"/>
    </source>
</evidence>
<evidence type="ECO:0000313" key="6">
    <source>
        <dbReference type="Proteomes" id="UP000321514"/>
    </source>
</evidence>
<dbReference type="PROSITE" id="PS51257">
    <property type="entry name" value="PROKAR_LIPOPROTEIN"/>
    <property type="match status" value="1"/>
</dbReference>
<dbReference type="Proteomes" id="UP000183760">
    <property type="component" value="Unassembled WGS sequence"/>
</dbReference>
<feature type="compositionally biased region" description="Low complexity" evidence="2">
    <location>
        <begin position="139"/>
        <end position="151"/>
    </location>
</feature>
<keyword evidence="5" id="KW-1185">Reference proteome</keyword>
<dbReference type="OrthoDB" id="5523248at2"/>
<keyword evidence="1" id="KW-0175">Coiled coil</keyword>
<dbReference type="Proteomes" id="UP000321514">
    <property type="component" value="Unassembled WGS sequence"/>
</dbReference>
<reference evidence="3 6" key="2">
    <citation type="submission" date="2019-07" db="EMBL/GenBank/DDBJ databases">
        <title>Whole genome shotgun sequence of Myxococcus fulvus NBRC 100333.</title>
        <authorList>
            <person name="Hosoyama A."/>
            <person name="Uohara A."/>
            <person name="Ohji S."/>
            <person name="Ichikawa N."/>
        </authorList>
    </citation>
    <scope>NUCLEOTIDE SEQUENCE [LARGE SCALE GENOMIC DNA]</scope>
    <source>
        <strain evidence="3 6">NBRC 100333</strain>
    </source>
</reference>
<dbReference type="STRING" id="1334629.MFUL124B02_06825"/>
<feature type="coiled-coil region" evidence="1">
    <location>
        <begin position="41"/>
        <end position="120"/>
    </location>
</feature>
<sequence>MRSLGFAMATAVAWLATGCARIPPERLEAQVLETLHWQRQYEAERERMESVAVKLAALEAAIERLKQERAEAEQGRAALMEELARTEADRHALEEHNTQLLARERELNELREMHEQLSDVFYESALERARRRLPSARQPDAPAAGDGTAAP</sequence>
<evidence type="ECO:0000313" key="3">
    <source>
        <dbReference type="EMBL" id="GEN05274.1"/>
    </source>
</evidence>
<organism evidence="3 6">
    <name type="scientific">Myxococcus fulvus</name>
    <dbReference type="NCBI Taxonomy" id="33"/>
    <lineage>
        <taxon>Bacteria</taxon>
        <taxon>Pseudomonadati</taxon>
        <taxon>Myxococcota</taxon>
        <taxon>Myxococcia</taxon>
        <taxon>Myxococcales</taxon>
        <taxon>Cystobacterineae</taxon>
        <taxon>Myxococcaceae</taxon>
        <taxon>Myxococcus</taxon>
    </lineage>
</organism>
<protein>
    <recommendedName>
        <fullName evidence="7">Lipoprotein</fullName>
    </recommendedName>
</protein>
<comment type="caution">
    <text evidence="3">The sequence shown here is derived from an EMBL/GenBank/DDBJ whole genome shotgun (WGS) entry which is preliminary data.</text>
</comment>
<evidence type="ECO:0000313" key="4">
    <source>
        <dbReference type="EMBL" id="SET12793.1"/>
    </source>
</evidence>
<reference evidence="4 5" key="1">
    <citation type="submission" date="2016-10" db="EMBL/GenBank/DDBJ databases">
        <authorList>
            <person name="Varghese N."/>
            <person name="Submissions S."/>
        </authorList>
    </citation>
    <scope>NUCLEOTIDE SEQUENCE [LARGE SCALE GENOMIC DNA]</scope>
    <source>
        <strain evidence="4 5">DSM 16525</strain>
    </source>
</reference>